<organism evidence="2 3">
    <name type="scientific">Trichomalopsis sarcophagae</name>
    <dbReference type="NCBI Taxonomy" id="543379"/>
    <lineage>
        <taxon>Eukaryota</taxon>
        <taxon>Metazoa</taxon>
        <taxon>Ecdysozoa</taxon>
        <taxon>Arthropoda</taxon>
        <taxon>Hexapoda</taxon>
        <taxon>Insecta</taxon>
        <taxon>Pterygota</taxon>
        <taxon>Neoptera</taxon>
        <taxon>Endopterygota</taxon>
        <taxon>Hymenoptera</taxon>
        <taxon>Apocrita</taxon>
        <taxon>Proctotrupomorpha</taxon>
        <taxon>Chalcidoidea</taxon>
        <taxon>Pteromalidae</taxon>
        <taxon>Pteromalinae</taxon>
        <taxon>Trichomalopsis</taxon>
    </lineage>
</organism>
<feature type="region of interest" description="Disordered" evidence="1">
    <location>
        <begin position="108"/>
        <end position="144"/>
    </location>
</feature>
<sequence length="244" mass="26731">SSAVLKEPFRSFLLVSLVSDQFYESQFAKTTSGTPLFLLNSRYGGRTVQRRKRQRVCRYFKLRPPCAVAQSVEEVIRKSANMQGVGPTPNSLALFKIAAAKSSSVVVARSRESSGKQDKTRRRETGGANREKDKKGAEDKEPEKRRCVAKCPSRHGARLTVVGTNDGLDGLLVLLAAYDRLAEDREVPGSHAVHKHKIHFTPLDISAHHSGTLAILLLRAGLLLLLIAAGTERRLAGHSLVAEV</sequence>
<keyword evidence="3" id="KW-1185">Reference proteome</keyword>
<accession>A0A232FL84</accession>
<proteinExistence type="predicted"/>
<dbReference type="AlphaFoldDB" id="A0A232FL84"/>
<protein>
    <submittedName>
        <fullName evidence="2">Uncharacterized protein</fullName>
    </submittedName>
</protein>
<reference evidence="2 3" key="1">
    <citation type="journal article" date="2017" name="Curr. Biol.">
        <title>The Evolution of Venom by Co-option of Single-Copy Genes.</title>
        <authorList>
            <person name="Martinson E.O."/>
            <person name="Mrinalini"/>
            <person name="Kelkar Y.D."/>
            <person name="Chang C.H."/>
            <person name="Werren J.H."/>
        </authorList>
    </citation>
    <scope>NUCLEOTIDE SEQUENCE [LARGE SCALE GENOMIC DNA]</scope>
    <source>
        <strain evidence="2 3">Alberta</strain>
        <tissue evidence="2">Whole body</tissue>
    </source>
</reference>
<evidence type="ECO:0000313" key="2">
    <source>
        <dbReference type="EMBL" id="OXU31270.1"/>
    </source>
</evidence>
<dbReference type="EMBL" id="NNAY01000072">
    <property type="protein sequence ID" value="OXU31270.1"/>
    <property type="molecule type" value="Genomic_DNA"/>
</dbReference>
<evidence type="ECO:0000256" key="1">
    <source>
        <dbReference type="SAM" id="MobiDB-lite"/>
    </source>
</evidence>
<name>A0A232FL84_9HYME</name>
<dbReference type="Proteomes" id="UP000215335">
    <property type="component" value="Unassembled WGS sequence"/>
</dbReference>
<gene>
    <name evidence="2" type="ORF">TSAR_014167</name>
</gene>
<evidence type="ECO:0000313" key="3">
    <source>
        <dbReference type="Proteomes" id="UP000215335"/>
    </source>
</evidence>
<feature type="compositionally biased region" description="Basic and acidic residues" evidence="1">
    <location>
        <begin position="109"/>
        <end position="144"/>
    </location>
</feature>
<comment type="caution">
    <text evidence="2">The sequence shown here is derived from an EMBL/GenBank/DDBJ whole genome shotgun (WGS) entry which is preliminary data.</text>
</comment>
<feature type="non-terminal residue" evidence="2">
    <location>
        <position position="1"/>
    </location>
</feature>